<dbReference type="Proteomes" id="UP000029052">
    <property type="component" value="Unassembled WGS sequence"/>
</dbReference>
<name>A0A087BCA4_9BIFI</name>
<evidence type="ECO:0008006" key="4">
    <source>
        <dbReference type="Google" id="ProtNLM"/>
    </source>
</evidence>
<protein>
    <recommendedName>
        <fullName evidence="4">SPOR domain-containing protein</fullName>
    </recommendedName>
</protein>
<sequence length="69" mass="7932">MSQDNEEWYYNTATGKVELGPKSPMANRLGPYKTKEEAENALKIAEERNKAWEDQDHEWNSWNGASSAK</sequence>
<evidence type="ECO:0000313" key="2">
    <source>
        <dbReference type="EMBL" id="KFI68654.1"/>
    </source>
</evidence>
<reference evidence="2 3" key="1">
    <citation type="submission" date="2014-03" db="EMBL/GenBank/DDBJ databases">
        <title>Genomics of Bifidobacteria.</title>
        <authorList>
            <person name="Ventura M."/>
            <person name="Milani C."/>
            <person name="Lugli G.A."/>
        </authorList>
    </citation>
    <scope>NUCLEOTIDE SEQUENCE [LARGE SCALE GENOMIC DNA]</scope>
    <source>
        <strain evidence="2 3">LMG 11591</strain>
    </source>
</reference>
<dbReference type="RefSeq" id="WP_022859132.1">
    <property type="nucleotide sequence ID" value="NZ_JGZB01000003.1"/>
</dbReference>
<dbReference type="eggNOG" id="ENOG5033BD3">
    <property type="taxonomic scope" value="Bacteria"/>
</dbReference>
<proteinExistence type="predicted"/>
<gene>
    <name evidence="2" type="ORF">BMAGN_0520</name>
</gene>
<feature type="region of interest" description="Disordered" evidence="1">
    <location>
        <begin position="49"/>
        <end position="69"/>
    </location>
</feature>
<comment type="caution">
    <text evidence="2">The sequence shown here is derived from an EMBL/GenBank/DDBJ whole genome shotgun (WGS) entry which is preliminary data.</text>
</comment>
<keyword evidence="3" id="KW-1185">Reference proteome</keyword>
<dbReference type="EMBL" id="JGZB01000003">
    <property type="protein sequence ID" value="KFI68654.1"/>
    <property type="molecule type" value="Genomic_DNA"/>
</dbReference>
<accession>A0A087BCA4</accession>
<dbReference type="AlphaFoldDB" id="A0A087BCA4"/>
<organism evidence="2 3">
    <name type="scientific">Bifidobacterium magnum</name>
    <dbReference type="NCBI Taxonomy" id="1692"/>
    <lineage>
        <taxon>Bacteria</taxon>
        <taxon>Bacillati</taxon>
        <taxon>Actinomycetota</taxon>
        <taxon>Actinomycetes</taxon>
        <taxon>Bifidobacteriales</taxon>
        <taxon>Bifidobacteriaceae</taxon>
        <taxon>Bifidobacterium</taxon>
    </lineage>
</organism>
<feature type="compositionally biased region" description="Polar residues" evidence="1">
    <location>
        <begin position="60"/>
        <end position="69"/>
    </location>
</feature>
<evidence type="ECO:0000256" key="1">
    <source>
        <dbReference type="SAM" id="MobiDB-lite"/>
    </source>
</evidence>
<evidence type="ECO:0000313" key="3">
    <source>
        <dbReference type="Proteomes" id="UP000029052"/>
    </source>
</evidence>
<feature type="compositionally biased region" description="Basic and acidic residues" evidence="1">
    <location>
        <begin position="49"/>
        <end position="59"/>
    </location>
</feature>
<dbReference type="STRING" id="1692.BMAGN_0520"/>